<dbReference type="SMART" id="SM00487">
    <property type="entry name" value="DEXDc"/>
    <property type="match status" value="1"/>
</dbReference>
<dbReference type="PROSITE" id="PS51192">
    <property type="entry name" value="HELICASE_ATP_BIND_1"/>
    <property type="match status" value="1"/>
</dbReference>
<proteinExistence type="inferred from homology"/>
<comment type="function">
    <text evidence="12">Initiates the restart of stalled replication forks, which reloads the replicative helicase on sites other than the origin of replication. Recognizes and binds to abandoned replication forks and remodels them to uncover a helicase loading site. Promotes assembly of the primosome at these replication forks.</text>
</comment>
<comment type="subunit">
    <text evidence="12">Component of the replication restart primosome.</text>
</comment>
<dbReference type="PROSITE" id="PS51194">
    <property type="entry name" value="HELICASE_CTER"/>
    <property type="match status" value="1"/>
</dbReference>
<dbReference type="Pfam" id="PF18319">
    <property type="entry name" value="Zn_ribbon_PriA"/>
    <property type="match status" value="1"/>
</dbReference>
<keyword evidence="1 12" id="KW-0639">Primosome</keyword>
<gene>
    <name evidence="12" type="primary">priA</name>
    <name evidence="15" type="ORF">BCM31_08040</name>
</gene>
<reference evidence="15 16" key="1">
    <citation type="submission" date="2016-07" db="EMBL/GenBank/DDBJ databases">
        <title>Detection of Helicobacter winghamensis from caecal content of red fox (Vulpes vulpes).</title>
        <authorList>
            <person name="Zanoni R.G."/>
            <person name="Florio D."/>
            <person name="Caffara M."/>
            <person name="Renzi M."/>
            <person name="Parisi A."/>
            <person name="Pasquali F."/>
            <person name="Manfreda G."/>
        </authorList>
    </citation>
    <scope>NUCLEOTIDE SEQUENCE [LARGE SCALE GENOMIC DNA]</scope>
    <source>
        <strain evidence="15 16">295_13</strain>
    </source>
</reference>
<evidence type="ECO:0000256" key="6">
    <source>
        <dbReference type="ARBA" id="ARBA00022806"/>
    </source>
</evidence>
<feature type="binding site" evidence="12">
    <location>
        <position position="369"/>
    </location>
    <ligand>
        <name>Zn(2+)</name>
        <dbReference type="ChEBI" id="CHEBI:29105"/>
        <label>2</label>
    </ligand>
</feature>
<dbReference type="PANTHER" id="PTHR30580">
    <property type="entry name" value="PRIMOSOMAL PROTEIN N"/>
    <property type="match status" value="1"/>
</dbReference>
<comment type="similarity">
    <text evidence="12">Belongs to the helicase family. PriA subfamily.</text>
</comment>
<protein>
    <recommendedName>
        <fullName evidence="12">Replication restart protein PriA</fullName>
    </recommendedName>
    <alternativeName>
        <fullName evidence="12">ATP-dependent DNA helicase PriA</fullName>
        <ecNumber evidence="12">5.6.2.4</ecNumber>
    </alternativeName>
    <alternativeName>
        <fullName evidence="12">DNA 3'-5' helicase PriA</fullName>
    </alternativeName>
</protein>
<evidence type="ECO:0000256" key="3">
    <source>
        <dbReference type="ARBA" id="ARBA00022723"/>
    </source>
</evidence>
<dbReference type="Pfam" id="PF00271">
    <property type="entry name" value="Helicase_C"/>
    <property type="match status" value="1"/>
</dbReference>
<dbReference type="RefSeq" id="WP_006802977.1">
    <property type="nucleotide sequence ID" value="NZ_CABKOI010000019.1"/>
</dbReference>
<keyword evidence="3 12" id="KW-0479">Metal-binding</keyword>
<keyword evidence="2 12" id="KW-0235">DNA replication</keyword>
<evidence type="ECO:0000259" key="13">
    <source>
        <dbReference type="PROSITE" id="PS51192"/>
    </source>
</evidence>
<evidence type="ECO:0000256" key="2">
    <source>
        <dbReference type="ARBA" id="ARBA00022705"/>
    </source>
</evidence>
<keyword evidence="9 12" id="KW-0238">DNA-binding</keyword>
<dbReference type="Gene3D" id="3.40.50.300">
    <property type="entry name" value="P-loop containing nucleotide triphosphate hydrolases"/>
    <property type="match status" value="2"/>
</dbReference>
<dbReference type="InterPro" id="IPR040498">
    <property type="entry name" value="PriA_CRR"/>
</dbReference>
<feature type="binding site" evidence="12">
    <location>
        <position position="351"/>
    </location>
    <ligand>
        <name>Zn(2+)</name>
        <dbReference type="ChEBI" id="CHEBI:29105"/>
        <label>2</label>
    </ligand>
</feature>
<keyword evidence="4 12" id="KW-0547">Nucleotide-binding</keyword>
<comment type="catalytic activity">
    <reaction evidence="12">
        <text>Couples ATP hydrolysis with the unwinding of duplex DNA by translocating in the 3'-5' direction.</text>
        <dbReference type="EC" id="5.6.2.4"/>
    </reaction>
</comment>
<feature type="binding site" evidence="12">
    <location>
        <position position="345"/>
    </location>
    <ligand>
        <name>Zn(2+)</name>
        <dbReference type="ChEBI" id="CHEBI:29105"/>
        <label>1</label>
    </ligand>
</feature>
<dbReference type="GO" id="GO:0006302">
    <property type="term" value="P:double-strand break repair"/>
    <property type="evidence" value="ECO:0007669"/>
    <property type="project" value="InterPro"/>
</dbReference>
<dbReference type="Pfam" id="PF00270">
    <property type="entry name" value="DEAD"/>
    <property type="match status" value="1"/>
</dbReference>
<feature type="binding site" evidence="12">
    <location>
        <position position="372"/>
    </location>
    <ligand>
        <name>Zn(2+)</name>
        <dbReference type="ChEBI" id="CHEBI:29105"/>
        <label>2</label>
    </ligand>
</feature>
<evidence type="ECO:0000256" key="5">
    <source>
        <dbReference type="ARBA" id="ARBA00022801"/>
    </source>
</evidence>
<dbReference type="GO" id="GO:0008270">
    <property type="term" value="F:zinc ion binding"/>
    <property type="evidence" value="ECO:0007669"/>
    <property type="project" value="UniProtKB-UniRule"/>
</dbReference>
<feature type="binding site" evidence="12">
    <location>
        <position position="342"/>
    </location>
    <ligand>
        <name>Zn(2+)</name>
        <dbReference type="ChEBI" id="CHEBI:29105"/>
        <label>1</label>
    </ligand>
</feature>
<dbReference type="PANTHER" id="PTHR30580:SF0">
    <property type="entry name" value="PRIMOSOMAL PROTEIN N"/>
    <property type="match status" value="1"/>
</dbReference>
<keyword evidence="7 12" id="KW-0862">Zinc</keyword>
<dbReference type="STRING" id="556267.HWAG_01281"/>
<accession>A0A2N3PHF4</accession>
<dbReference type="GO" id="GO:0006310">
    <property type="term" value="P:DNA recombination"/>
    <property type="evidence" value="ECO:0007669"/>
    <property type="project" value="InterPro"/>
</dbReference>
<dbReference type="GO" id="GO:0016887">
    <property type="term" value="F:ATP hydrolysis activity"/>
    <property type="evidence" value="ECO:0007669"/>
    <property type="project" value="RHEA"/>
</dbReference>
<organism evidence="15 16">
    <name type="scientific">Helicobacter winghamensis</name>
    <dbReference type="NCBI Taxonomy" id="157268"/>
    <lineage>
        <taxon>Bacteria</taxon>
        <taxon>Pseudomonadati</taxon>
        <taxon>Campylobacterota</taxon>
        <taxon>Epsilonproteobacteria</taxon>
        <taxon>Campylobacterales</taxon>
        <taxon>Helicobacteraceae</taxon>
        <taxon>Helicobacter</taxon>
    </lineage>
</organism>
<evidence type="ECO:0000259" key="14">
    <source>
        <dbReference type="PROSITE" id="PS51194"/>
    </source>
</evidence>
<evidence type="ECO:0000256" key="1">
    <source>
        <dbReference type="ARBA" id="ARBA00022515"/>
    </source>
</evidence>
<evidence type="ECO:0000256" key="7">
    <source>
        <dbReference type="ARBA" id="ARBA00022833"/>
    </source>
</evidence>
<evidence type="ECO:0000313" key="16">
    <source>
        <dbReference type="Proteomes" id="UP000233350"/>
    </source>
</evidence>
<dbReference type="InterPro" id="IPR001650">
    <property type="entry name" value="Helicase_C-like"/>
</dbReference>
<dbReference type="Proteomes" id="UP000233350">
    <property type="component" value="Unassembled WGS sequence"/>
</dbReference>
<dbReference type="NCBIfam" id="NF004069">
    <property type="entry name" value="PRK05580.2-1"/>
    <property type="match status" value="1"/>
</dbReference>
<dbReference type="InterPro" id="IPR005259">
    <property type="entry name" value="PriA"/>
</dbReference>
<dbReference type="SUPFAM" id="SSF52540">
    <property type="entry name" value="P-loop containing nucleoside triphosphate hydrolases"/>
    <property type="match status" value="2"/>
</dbReference>
<feature type="binding site" evidence="12">
    <location>
        <position position="385"/>
    </location>
    <ligand>
        <name>Zn(2+)</name>
        <dbReference type="ChEBI" id="CHEBI:29105"/>
        <label>1</label>
    </ligand>
</feature>
<dbReference type="GO" id="GO:1990077">
    <property type="term" value="C:primosome complex"/>
    <property type="evidence" value="ECO:0007669"/>
    <property type="project" value="UniProtKB-UniRule"/>
</dbReference>
<comment type="catalytic activity">
    <reaction evidence="11 12">
        <text>ATP + H2O = ADP + phosphate + H(+)</text>
        <dbReference type="Rhea" id="RHEA:13065"/>
        <dbReference type="ChEBI" id="CHEBI:15377"/>
        <dbReference type="ChEBI" id="CHEBI:15378"/>
        <dbReference type="ChEBI" id="CHEBI:30616"/>
        <dbReference type="ChEBI" id="CHEBI:43474"/>
        <dbReference type="ChEBI" id="CHEBI:456216"/>
        <dbReference type="EC" id="5.6.2.4"/>
    </reaction>
</comment>
<dbReference type="InterPro" id="IPR042115">
    <property type="entry name" value="PriA_3primeBD_sf"/>
</dbReference>
<dbReference type="NCBIfam" id="TIGR00595">
    <property type="entry name" value="priA"/>
    <property type="match status" value="1"/>
</dbReference>
<evidence type="ECO:0000256" key="9">
    <source>
        <dbReference type="ARBA" id="ARBA00023125"/>
    </source>
</evidence>
<keyword evidence="16" id="KW-1185">Reference proteome</keyword>
<comment type="caution">
    <text evidence="15">The sequence shown here is derived from an EMBL/GenBank/DDBJ whole genome shotgun (WGS) entry which is preliminary data.</text>
</comment>
<evidence type="ECO:0000256" key="10">
    <source>
        <dbReference type="ARBA" id="ARBA00023235"/>
    </source>
</evidence>
<dbReference type="EMBL" id="MBPK01000045">
    <property type="protein sequence ID" value="PKT79920.1"/>
    <property type="molecule type" value="Genomic_DNA"/>
</dbReference>
<feature type="domain" description="Helicase ATP-binding" evidence="13">
    <location>
        <begin position="121"/>
        <end position="287"/>
    </location>
</feature>
<dbReference type="GO" id="GO:0003677">
    <property type="term" value="F:DNA binding"/>
    <property type="evidence" value="ECO:0007669"/>
    <property type="project" value="UniProtKB-UniRule"/>
</dbReference>
<evidence type="ECO:0000256" key="12">
    <source>
        <dbReference type="HAMAP-Rule" id="MF_00983"/>
    </source>
</evidence>
<dbReference type="Gene3D" id="3.40.1440.60">
    <property type="entry name" value="PriA, 3(prime) DNA-binding domain"/>
    <property type="match status" value="1"/>
</dbReference>
<evidence type="ECO:0000313" key="15">
    <source>
        <dbReference type="EMBL" id="PKT79920.1"/>
    </source>
</evidence>
<dbReference type="GO" id="GO:0006269">
    <property type="term" value="P:DNA replication, synthesis of primer"/>
    <property type="evidence" value="ECO:0007669"/>
    <property type="project" value="UniProtKB-KW"/>
</dbReference>
<keyword evidence="10 12" id="KW-0413">Isomerase</keyword>
<evidence type="ECO:0000256" key="8">
    <source>
        <dbReference type="ARBA" id="ARBA00022840"/>
    </source>
</evidence>
<evidence type="ECO:0000256" key="4">
    <source>
        <dbReference type="ARBA" id="ARBA00022741"/>
    </source>
</evidence>
<name>A0A2N3PHF4_9HELI</name>
<dbReference type="GO" id="GO:0006270">
    <property type="term" value="P:DNA replication initiation"/>
    <property type="evidence" value="ECO:0007669"/>
    <property type="project" value="TreeGrafter"/>
</dbReference>
<keyword evidence="5 12" id="KW-0378">Hydrolase</keyword>
<comment type="cofactor">
    <cofactor evidence="12">
        <name>Zn(2+)</name>
        <dbReference type="ChEBI" id="CHEBI:29105"/>
    </cofactor>
    <text evidence="12">Binds 2 zinc ions per subunit.</text>
</comment>
<feature type="binding site" evidence="12">
    <location>
        <position position="382"/>
    </location>
    <ligand>
        <name>Zn(2+)</name>
        <dbReference type="ChEBI" id="CHEBI:29105"/>
        <label>1</label>
    </ligand>
</feature>
<dbReference type="SMART" id="SM00490">
    <property type="entry name" value="HELICc"/>
    <property type="match status" value="1"/>
</dbReference>
<dbReference type="GO" id="GO:0005524">
    <property type="term" value="F:ATP binding"/>
    <property type="evidence" value="ECO:0007669"/>
    <property type="project" value="UniProtKB-UniRule"/>
</dbReference>
<feature type="domain" description="Helicase C-terminal" evidence="14">
    <location>
        <begin position="377"/>
        <end position="537"/>
    </location>
</feature>
<dbReference type="Pfam" id="PF18074">
    <property type="entry name" value="PriA_C"/>
    <property type="match status" value="1"/>
</dbReference>
<dbReference type="GeneID" id="97290610"/>
<keyword evidence="8 12" id="KW-0067">ATP-binding</keyword>
<dbReference type="GO" id="GO:0043138">
    <property type="term" value="F:3'-5' DNA helicase activity"/>
    <property type="evidence" value="ECO:0007669"/>
    <property type="project" value="UniProtKB-EC"/>
</dbReference>
<sequence length="624" mass="71719">MQEFFYHIIILKRNSPLLTYFSKTFLEKGTLVSIPLHSKILQGIVLKQCQKPKFECKEATPLDFHFSQAQCTLAEFITSYYCTSHSLAFSLFTPFNSAQNLNLQPLDFPLNSLNKSQLEAFNFIKNRQDSLLFGDTGSGKTEIYMHLFNASLKKGKNALFLMPEISLTPQMEKRLKAVFGDCIAFWHSKVTKARKTQILQDLKEGKVRILAGARSALFLPLSNLDTIVIDEEHDDAYKSSSTPRYHARDVALYLAKTQNLRIVLGSATPLVTSYQRAKQNHSLFRLKGTHFNTQKHYHFCKNTESTQIQTTPIETTLQRVLESGKQAIVFLPTRANFKHLLCIECNEAIECPNCSVSLSLHSKDSSLKCHYCHYTRPIPQTCPKCQGMLQSLRIGTQEFSKTLQESLPKARITCFDRDSITTQKKLSQILDAFNHHKIDILVGTQMLSKGHDYHNVALSVILGLDYLLKGSDYRARERALALMFQISGRSGRKENGEVLIQTQYEDFFKKYLNDYQIFLEDELLMRENLYPPFMRLSLIHFKDKNQIKAKYLMQKALKILQQKIKENTLNVEIVGSGEAPIERILDKWRYLIMLRSKSSKDLHIALLPLRNFACEIDIDPLEFN</sequence>
<dbReference type="FunFam" id="3.40.50.300:FF:000489">
    <property type="entry name" value="Primosome assembly protein PriA"/>
    <property type="match status" value="1"/>
</dbReference>
<keyword evidence="6 12" id="KW-0347">Helicase</keyword>
<dbReference type="InterPro" id="IPR011545">
    <property type="entry name" value="DEAD/DEAH_box_helicase_dom"/>
</dbReference>
<dbReference type="AlphaFoldDB" id="A0A2N3PHF4"/>
<dbReference type="EC" id="5.6.2.4" evidence="12"/>
<dbReference type="HAMAP" id="MF_00983">
    <property type="entry name" value="PriA"/>
    <property type="match status" value="1"/>
</dbReference>
<feature type="binding site" evidence="12">
    <location>
        <position position="354"/>
    </location>
    <ligand>
        <name>Zn(2+)</name>
        <dbReference type="ChEBI" id="CHEBI:29105"/>
        <label>2</label>
    </ligand>
</feature>
<dbReference type="InterPro" id="IPR041236">
    <property type="entry name" value="PriA_C"/>
</dbReference>
<dbReference type="InterPro" id="IPR027417">
    <property type="entry name" value="P-loop_NTPase"/>
</dbReference>
<dbReference type="InterPro" id="IPR014001">
    <property type="entry name" value="Helicase_ATP-bd"/>
</dbReference>
<evidence type="ECO:0000256" key="11">
    <source>
        <dbReference type="ARBA" id="ARBA00048988"/>
    </source>
</evidence>